<evidence type="ECO:0000256" key="1">
    <source>
        <dbReference type="SAM" id="MobiDB-lite"/>
    </source>
</evidence>
<proteinExistence type="predicted"/>
<comment type="caution">
    <text evidence="2">The sequence shown here is derived from an EMBL/GenBank/DDBJ whole genome shotgun (WGS) entry which is preliminary data.</text>
</comment>
<sequence>MRDDGATRRASYHRGASTSTRFVAMTSTPTRARRPRGSLDPRTTAALYARVDEGTKAVFDQMADAAGESLGVVLERVARHIELDDSGLPAWWPEQPSQQEELPLKTA</sequence>
<feature type="region of interest" description="Disordered" evidence="1">
    <location>
        <begin position="87"/>
        <end position="107"/>
    </location>
</feature>
<gene>
    <name evidence="2" type="ORF">CCE02nite_33340</name>
</gene>
<accession>A0A4Y4E5W8</accession>
<dbReference type="Proteomes" id="UP000316659">
    <property type="component" value="Unassembled WGS sequence"/>
</dbReference>
<name>A0A4Y4E5W8_CELCE</name>
<feature type="region of interest" description="Disordered" evidence="1">
    <location>
        <begin position="1"/>
        <end position="41"/>
    </location>
</feature>
<evidence type="ECO:0000313" key="3">
    <source>
        <dbReference type="Proteomes" id="UP000316659"/>
    </source>
</evidence>
<evidence type="ECO:0000313" key="2">
    <source>
        <dbReference type="EMBL" id="GED11335.1"/>
    </source>
</evidence>
<feature type="compositionally biased region" description="Polar residues" evidence="1">
    <location>
        <begin position="16"/>
        <end position="30"/>
    </location>
</feature>
<dbReference type="EMBL" id="BJNZ01000027">
    <property type="protein sequence ID" value="GED11335.1"/>
    <property type="molecule type" value="Genomic_DNA"/>
</dbReference>
<reference evidence="2 3" key="1">
    <citation type="submission" date="2019-06" db="EMBL/GenBank/DDBJ databases">
        <title>Whole genome shotgun sequence of Cellulosimicrobium cellulans NBRC 15516.</title>
        <authorList>
            <person name="Hosoyama A."/>
            <person name="Uohara A."/>
            <person name="Ohji S."/>
            <person name="Ichikawa N."/>
        </authorList>
    </citation>
    <scope>NUCLEOTIDE SEQUENCE [LARGE SCALE GENOMIC DNA]</scope>
    <source>
        <strain evidence="2 3">NBRC 15516</strain>
    </source>
</reference>
<organism evidence="2 3">
    <name type="scientific">Cellulosimicrobium cellulans</name>
    <name type="common">Arthrobacter luteus</name>
    <dbReference type="NCBI Taxonomy" id="1710"/>
    <lineage>
        <taxon>Bacteria</taxon>
        <taxon>Bacillati</taxon>
        <taxon>Actinomycetota</taxon>
        <taxon>Actinomycetes</taxon>
        <taxon>Micrococcales</taxon>
        <taxon>Promicromonosporaceae</taxon>
        <taxon>Cellulosimicrobium</taxon>
    </lineage>
</organism>
<protein>
    <submittedName>
        <fullName evidence="2">Uncharacterized protein</fullName>
    </submittedName>
</protein>
<dbReference type="AlphaFoldDB" id="A0A4Y4E5W8"/>